<dbReference type="GO" id="GO:0005737">
    <property type="term" value="C:cytoplasm"/>
    <property type="evidence" value="ECO:0007669"/>
    <property type="project" value="TreeGrafter"/>
</dbReference>
<dbReference type="GO" id="GO:0004029">
    <property type="term" value="F:aldehyde dehydrogenase (NAD+) activity"/>
    <property type="evidence" value="ECO:0007669"/>
    <property type="project" value="TreeGrafter"/>
</dbReference>
<dbReference type="RefSeq" id="WP_135525038.1">
    <property type="nucleotide sequence ID" value="NZ_SRLH01000001.1"/>
</dbReference>
<dbReference type="Gene3D" id="3.40.309.10">
    <property type="entry name" value="Aldehyde Dehydrogenase, Chain A, domain 2"/>
    <property type="match status" value="1"/>
</dbReference>
<dbReference type="InterPro" id="IPR016163">
    <property type="entry name" value="Ald_DH_C"/>
</dbReference>
<reference evidence="9 10" key="1">
    <citation type="submission" date="2019-04" db="EMBL/GenBank/DDBJ databases">
        <title>Flavobacterium sp. strain DS2-A Genome sequencing and assembly.</title>
        <authorList>
            <person name="Kim I."/>
        </authorList>
    </citation>
    <scope>NUCLEOTIDE SEQUENCE [LARGE SCALE GENOMIC DNA]</scope>
    <source>
        <strain evidence="9 10">DS2-A</strain>
    </source>
</reference>
<comment type="caution">
    <text evidence="9">The sequence shown here is derived from an EMBL/GenBank/DDBJ whole genome shotgun (WGS) entry which is preliminary data.</text>
</comment>
<dbReference type="SUPFAM" id="SSF53720">
    <property type="entry name" value="ALDH-like"/>
    <property type="match status" value="1"/>
</dbReference>
<dbReference type="EMBL" id="SRLH01000001">
    <property type="protein sequence ID" value="TGD59832.1"/>
    <property type="molecule type" value="Genomic_DNA"/>
</dbReference>
<gene>
    <name evidence="9" type="ORF">E4635_02565</name>
</gene>
<feature type="active site" evidence="5">
    <location>
        <position position="228"/>
    </location>
</feature>
<dbReference type="InterPro" id="IPR016161">
    <property type="entry name" value="Ald_DH/histidinol_DH"/>
</dbReference>
<evidence type="ECO:0000256" key="6">
    <source>
        <dbReference type="PROSITE-ProRule" id="PRU10007"/>
    </source>
</evidence>
<dbReference type="AlphaFoldDB" id="A0A4Z0LD53"/>
<keyword evidence="10" id="KW-1185">Reference proteome</keyword>
<comment type="similarity">
    <text evidence="1 4 7">Belongs to the aldehyde dehydrogenase family.</text>
</comment>
<evidence type="ECO:0000313" key="10">
    <source>
        <dbReference type="Proteomes" id="UP000297407"/>
    </source>
</evidence>
<evidence type="ECO:0000256" key="4">
    <source>
        <dbReference type="PIRNR" id="PIRNR036492"/>
    </source>
</evidence>
<dbReference type="CDD" id="cd07136">
    <property type="entry name" value="ALDH_YwdH-P39616"/>
    <property type="match status" value="1"/>
</dbReference>
<evidence type="ECO:0000256" key="1">
    <source>
        <dbReference type="ARBA" id="ARBA00009986"/>
    </source>
</evidence>
<evidence type="ECO:0000313" key="9">
    <source>
        <dbReference type="EMBL" id="TGD59832.1"/>
    </source>
</evidence>
<evidence type="ECO:0000256" key="7">
    <source>
        <dbReference type="RuleBase" id="RU003345"/>
    </source>
</evidence>
<accession>A0A4Z0LD53</accession>
<evidence type="ECO:0000259" key="8">
    <source>
        <dbReference type="Pfam" id="PF00171"/>
    </source>
</evidence>
<name>A0A4Z0LD53_9FLAO</name>
<dbReference type="FunFam" id="3.40.605.10:FF:000004">
    <property type="entry name" value="Aldehyde dehydrogenase"/>
    <property type="match status" value="1"/>
</dbReference>
<protein>
    <recommendedName>
        <fullName evidence="4">Aldehyde dehydrogenase</fullName>
    </recommendedName>
</protein>
<dbReference type="PANTHER" id="PTHR43570:SF16">
    <property type="entry name" value="ALDEHYDE DEHYDROGENASE TYPE III, ISOFORM Q"/>
    <property type="match status" value="1"/>
</dbReference>
<dbReference type="PIRSF" id="PIRSF036492">
    <property type="entry name" value="ALDH"/>
    <property type="match status" value="1"/>
</dbReference>
<organism evidence="9 10">
    <name type="scientific">Flavobacterium humi</name>
    <dbReference type="NCBI Taxonomy" id="2562683"/>
    <lineage>
        <taxon>Bacteria</taxon>
        <taxon>Pseudomonadati</taxon>
        <taxon>Bacteroidota</taxon>
        <taxon>Flavobacteriia</taxon>
        <taxon>Flavobacteriales</taxon>
        <taxon>Flavobacteriaceae</taxon>
        <taxon>Flavobacterium</taxon>
    </lineage>
</organism>
<dbReference type="OrthoDB" id="9762913at2"/>
<proteinExistence type="inferred from homology"/>
<dbReference type="Gene3D" id="3.40.605.10">
    <property type="entry name" value="Aldehyde Dehydrogenase, Chain A, domain 1"/>
    <property type="match status" value="1"/>
</dbReference>
<dbReference type="InterPro" id="IPR029510">
    <property type="entry name" value="Ald_DH_CS_GLU"/>
</dbReference>
<evidence type="ECO:0000256" key="3">
    <source>
        <dbReference type="ARBA" id="ARBA00023027"/>
    </source>
</evidence>
<dbReference type="PROSITE" id="PS00687">
    <property type="entry name" value="ALDEHYDE_DEHYDR_GLU"/>
    <property type="match status" value="1"/>
</dbReference>
<dbReference type="InterPro" id="IPR016162">
    <property type="entry name" value="Ald_DH_N"/>
</dbReference>
<sequence>MRNFPSVSERKEMLKKLLRSIIIHEEEILEALYKDFKKPKFEGVLSETAYIISDLKNTIDNLDSWAKPKRVFPSLLNFPSSDYIYSEPYGRVLIIAPWNYPFQLAFSPLIAAVAAGNKVTIKPSELTPYTSAIISKIVRETFDIKQVVAVTGDYTIAQDLLQKRWDYIFFTGSVAVGKIVAKAAAEHLTPVTLELGGKNPCIVDETANLPLAAKRIIWGKILNAGQTCIAPDYILVHYRVKKKLVGFLMEEIENALGENPELSEDFARIINLKNWRRQISLLEHQNILSGGENTEETLYLAPTLIDEPDLDSPLMQEEIFGPILPIKSYENKSDIERIVSKYEKPLSMYLFSENRAFIKEFSARYSFGGGCINDTIIHFSNKRLPFGGVGHSGIGAYHGSRGFESFSHKKAVVKKGNWLDIPIRYAPYKGKLGLLKRILNWL</sequence>
<dbReference type="Proteomes" id="UP000297407">
    <property type="component" value="Unassembled WGS sequence"/>
</dbReference>
<feature type="active site" evidence="5 6">
    <location>
        <position position="194"/>
    </location>
</feature>
<dbReference type="GO" id="GO:0006081">
    <property type="term" value="P:aldehyde metabolic process"/>
    <property type="evidence" value="ECO:0007669"/>
    <property type="project" value="InterPro"/>
</dbReference>
<evidence type="ECO:0000256" key="2">
    <source>
        <dbReference type="ARBA" id="ARBA00023002"/>
    </source>
</evidence>
<dbReference type="FunFam" id="3.40.309.10:FF:000003">
    <property type="entry name" value="Aldehyde dehydrogenase"/>
    <property type="match status" value="1"/>
</dbReference>
<feature type="domain" description="Aldehyde dehydrogenase" evidence="8">
    <location>
        <begin position="6"/>
        <end position="412"/>
    </location>
</feature>
<keyword evidence="2 4" id="KW-0560">Oxidoreductase</keyword>
<dbReference type="InterPro" id="IPR015590">
    <property type="entry name" value="Aldehyde_DH_dom"/>
</dbReference>
<evidence type="ECO:0000256" key="5">
    <source>
        <dbReference type="PIRSR" id="PIRSR036492-1"/>
    </source>
</evidence>
<dbReference type="InterPro" id="IPR012394">
    <property type="entry name" value="Aldehyde_DH_NAD(P)"/>
</dbReference>
<dbReference type="PANTHER" id="PTHR43570">
    <property type="entry name" value="ALDEHYDE DEHYDROGENASE"/>
    <property type="match status" value="1"/>
</dbReference>
<keyword evidence="3" id="KW-0520">NAD</keyword>
<dbReference type="Pfam" id="PF00171">
    <property type="entry name" value="Aldedh"/>
    <property type="match status" value="1"/>
</dbReference>